<name>A0A0W0FAZ1_MONRR</name>
<keyword evidence="2" id="KW-0862">Zinc</keyword>
<keyword evidence="2" id="KW-0863">Zinc-finger</keyword>
<organism evidence="5 6">
    <name type="scientific">Moniliophthora roreri</name>
    <name type="common">Frosty pod rot fungus</name>
    <name type="synonym">Monilia roreri</name>
    <dbReference type="NCBI Taxonomy" id="221103"/>
    <lineage>
        <taxon>Eukaryota</taxon>
        <taxon>Fungi</taxon>
        <taxon>Dikarya</taxon>
        <taxon>Basidiomycota</taxon>
        <taxon>Agaricomycotina</taxon>
        <taxon>Agaricomycetes</taxon>
        <taxon>Agaricomycetidae</taxon>
        <taxon>Agaricales</taxon>
        <taxon>Marasmiineae</taxon>
        <taxon>Marasmiaceae</taxon>
        <taxon>Moniliophthora</taxon>
    </lineage>
</organism>
<feature type="region of interest" description="Disordered" evidence="3">
    <location>
        <begin position="628"/>
        <end position="656"/>
    </location>
</feature>
<feature type="compositionally biased region" description="Basic and acidic residues" evidence="3">
    <location>
        <begin position="252"/>
        <end position="280"/>
    </location>
</feature>
<dbReference type="Pfam" id="PF00098">
    <property type="entry name" value="zf-CCHC"/>
    <property type="match status" value="1"/>
</dbReference>
<dbReference type="eggNOG" id="KOG0017">
    <property type="taxonomic scope" value="Eukaryota"/>
</dbReference>
<feature type="compositionally biased region" description="Basic and acidic residues" evidence="3">
    <location>
        <begin position="703"/>
        <end position="713"/>
    </location>
</feature>
<dbReference type="GO" id="GO:0003676">
    <property type="term" value="F:nucleic acid binding"/>
    <property type="evidence" value="ECO:0007669"/>
    <property type="project" value="InterPro"/>
</dbReference>
<feature type="compositionally biased region" description="Polar residues" evidence="3">
    <location>
        <begin position="90"/>
        <end position="102"/>
    </location>
</feature>
<feature type="compositionally biased region" description="Polar residues" evidence="3">
    <location>
        <begin position="55"/>
        <end position="73"/>
    </location>
</feature>
<dbReference type="PROSITE" id="PS50158">
    <property type="entry name" value="ZF_CCHC"/>
    <property type="match status" value="1"/>
</dbReference>
<dbReference type="Proteomes" id="UP000054988">
    <property type="component" value="Unassembled WGS sequence"/>
</dbReference>
<accession>A0A0W0FAZ1</accession>
<sequence length="970" mass="108050">MSKKQAARPKGTAPTSTSKSRPKAAIKIPGEATTDTTAGSSQKSSVPKRTGQGQGATISVGQNASTGTTNQSGVLEPTGRGHGTAVIMSNAVTNIETATQPATPKPMGRGQVASNVEPSMSCTRLSNKNKRLGLPDAPQKCHTPAEMAALRQEREELACAQAENEHRAAELTRLLCESHGADTASGLSSGIDNVDDTEVSRAPPTSESDGDFLKGNANFDNDQSDEDDDLDVMEVDDNDQMLQKPKRKKSMTQHEKGWQLRQQLEGHPKPDQDSRKRTFAELEPTQNVLTKKPRPSKAQSYKSSGLTQDWESRIGKNRPYSTSRSSADEDPFGAYGGIPSDEEEHDLDAEIEAAASIRSGPTIAVPGGSEKRKSNQINVNIVAVEPSEMVVKAKKGRHGNPQLAQGERFRNAHLLLNPDEEYNWDISTSDSFLKILTRYYKHFLPESVKWRPDVIPIKSNSPECVLALSHVHEWRNKIGSTAIQVVRDHIANTAPKKVCSAVSKDADLEKALGDHINASSIVATSETLKNGDNEVQDIAGTKKESEAQGLAPQLTHVNDINNDNGNTSFNLTTTASREAFVEYIIEPKKHPFIYADYENIGIELLGHPESTRRTIITCHHRHEAIRQLSNVLGPDTTTDDEQRNSSTPASMLPELPYFGNTESFKIRTENLTKSSASTNNSTPIVEEIRPEEEDMSGEQSSTPKREPKPRTQEEMIISVATAVLEEKKKDKGVKVATPEPFDGDRKETQRFLTEVEIYLCMHPTEYDTDEKKCLFFLFGDEELKWDDLKGAFKKHYLPIDIKADAQLRIEDMKMGERADNYVNEFRVLADEAGYDDEALSHIFQKGLPFVLADKILNQPQGRPKDLNGWFQMAVDKKKKFEKKETTVNRMETGRLSEEEHQEYMKDGRCFHCAKQGHLSRDCPMKNSDKNMEKAIKKMPRDGYVKIQAMFKEYSHEEQKELLDIMEKEGF</sequence>
<dbReference type="InterPro" id="IPR036875">
    <property type="entry name" value="Znf_CCHC_sf"/>
</dbReference>
<proteinExistence type="predicted"/>
<evidence type="ECO:0000259" key="4">
    <source>
        <dbReference type="PROSITE" id="PS50158"/>
    </source>
</evidence>
<dbReference type="InterPro" id="IPR005162">
    <property type="entry name" value="Retrotrans_gag_dom"/>
</dbReference>
<feature type="region of interest" description="Disordered" evidence="3">
    <location>
        <begin position="181"/>
        <end position="332"/>
    </location>
</feature>
<feature type="region of interest" description="Disordered" evidence="3">
    <location>
        <begin position="669"/>
        <end position="713"/>
    </location>
</feature>
<keyword evidence="2" id="KW-0479">Metal-binding</keyword>
<dbReference type="AlphaFoldDB" id="A0A0W0FAZ1"/>
<feature type="compositionally biased region" description="Acidic residues" evidence="3">
    <location>
        <begin position="222"/>
        <end position="239"/>
    </location>
</feature>
<reference evidence="5 6" key="1">
    <citation type="submission" date="2015-12" db="EMBL/GenBank/DDBJ databases">
        <title>Draft genome sequence of Moniliophthora roreri, the causal agent of frosty pod rot of cacao.</title>
        <authorList>
            <person name="Aime M.C."/>
            <person name="Diaz-Valderrama J.R."/>
            <person name="Kijpornyongpan T."/>
            <person name="Phillips-Mora W."/>
        </authorList>
    </citation>
    <scope>NUCLEOTIDE SEQUENCE [LARGE SCALE GENOMIC DNA]</scope>
    <source>
        <strain evidence="5 6">MCA 2952</strain>
    </source>
</reference>
<feature type="compositionally biased region" description="Polar residues" evidence="3">
    <location>
        <begin position="33"/>
        <end position="47"/>
    </location>
</feature>
<evidence type="ECO:0000256" key="1">
    <source>
        <dbReference type="ARBA" id="ARBA00022664"/>
    </source>
</evidence>
<comment type="caution">
    <text evidence="5">The sequence shown here is derived from an EMBL/GenBank/DDBJ whole genome shotgun (WGS) entry which is preliminary data.</text>
</comment>
<feature type="compositionally biased region" description="Polar residues" evidence="3">
    <location>
        <begin position="297"/>
        <end position="309"/>
    </location>
</feature>
<feature type="compositionally biased region" description="Polar residues" evidence="3">
    <location>
        <begin position="671"/>
        <end position="683"/>
    </location>
</feature>
<evidence type="ECO:0000256" key="3">
    <source>
        <dbReference type="SAM" id="MobiDB-lite"/>
    </source>
</evidence>
<dbReference type="GO" id="GO:0008270">
    <property type="term" value="F:zinc ion binding"/>
    <property type="evidence" value="ECO:0007669"/>
    <property type="project" value="UniProtKB-KW"/>
</dbReference>
<feature type="domain" description="CCHC-type" evidence="4">
    <location>
        <begin position="908"/>
        <end position="923"/>
    </location>
</feature>
<dbReference type="SMART" id="SM00343">
    <property type="entry name" value="ZnF_C2HC"/>
    <property type="match status" value="1"/>
</dbReference>
<dbReference type="Pfam" id="PF03732">
    <property type="entry name" value="Retrotrans_gag"/>
    <property type="match status" value="1"/>
</dbReference>
<evidence type="ECO:0000256" key="2">
    <source>
        <dbReference type="PROSITE-ProRule" id="PRU00047"/>
    </source>
</evidence>
<dbReference type="GO" id="GO:0006397">
    <property type="term" value="P:mRNA processing"/>
    <property type="evidence" value="ECO:0007669"/>
    <property type="project" value="UniProtKB-KW"/>
</dbReference>
<dbReference type="Gene3D" id="4.10.60.10">
    <property type="entry name" value="Zinc finger, CCHC-type"/>
    <property type="match status" value="1"/>
</dbReference>
<protein>
    <recommendedName>
        <fullName evidence="4">CCHC-type domain-containing protein</fullName>
    </recommendedName>
</protein>
<evidence type="ECO:0000313" key="5">
    <source>
        <dbReference type="EMBL" id="KTB33475.1"/>
    </source>
</evidence>
<feature type="region of interest" description="Disordered" evidence="3">
    <location>
        <begin position="1"/>
        <end position="140"/>
    </location>
</feature>
<dbReference type="SUPFAM" id="SSF57756">
    <property type="entry name" value="Retrovirus zinc finger-like domains"/>
    <property type="match status" value="1"/>
</dbReference>
<keyword evidence="1" id="KW-0507">mRNA processing</keyword>
<feature type="compositionally biased region" description="Polar residues" evidence="3">
    <location>
        <begin position="112"/>
        <end position="126"/>
    </location>
</feature>
<dbReference type="InterPro" id="IPR001878">
    <property type="entry name" value="Znf_CCHC"/>
</dbReference>
<gene>
    <name evidence="5" type="ORF">WG66_14093</name>
</gene>
<evidence type="ECO:0000313" key="6">
    <source>
        <dbReference type="Proteomes" id="UP000054988"/>
    </source>
</evidence>
<dbReference type="EMBL" id="LATX01002176">
    <property type="protein sequence ID" value="KTB33475.1"/>
    <property type="molecule type" value="Genomic_DNA"/>
</dbReference>